<name>A0ABW9XN16_9BACL</name>
<keyword evidence="3" id="KW-1185">Reference proteome</keyword>
<dbReference type="Proteomes" id="UP000665561">
    <property type="component" value="Unassembled WGS sequence"/>
</dbReference>
<evidence type="ECO:0008006" key="4">
    <source>
        <dbReference type="Google" id="ProtNLM"/>
    </source>
</evidence>
<keyword evidence="1" id="KW-0472">Membrane</keyword>
<feature type="transmembrane region" description="Helical" evidence="1">
    <location>
        <begin position="140"/>
        <end position="161"/>
    </location>
</feature>
<feature type="transmembrane region" description="Helical" evidence="1">
    <location>
        <begin position="208"/>
        <end position="229"/>
    </location>
</feature>
<evidence type="ECO:0000313" key="2">
    <source>
        <dbReference type="EMBL" id="NBD23913.1"/>
    </source>
</evidence>
<feature type="transmembrane region" description="Helical" evidence="1">
    <location>
        <begin position="168"/>
        <end position="188"/>
    </location>
</feature>
<feature type="transmembrane region" description="Helical" evidence="1">
    <location>
        <begin position="106"/>
        <end position="128"/>
    </location>
</feature>
<proteinExistence type="predicted"/>
<dbReference type="EMBL" id="JAAAMV010000003">
    <property type="protein sequence ID" value="NBD23913.1"/>
    <property type="molecule type" value="Genomic_DNA"/>
</dbReference>
<sequence>MSTWQGALTLLRSEGRRSWGGLLLTMVFSAYISVVMMPLFQNLLDHGGKGVYGWIGNFLYMTLLPNMAFILNRSVFHYWSRDPYSRRLAYWRTLPISWNAIVLSRMLQLCIVLTIVSVFFFTVQYALLNELRELMAPSEYIVYALVWYGYALTLGATYAFFEQTLGGKAYLAVCHGYLIFYLLIGVVLWRTDTDLLYRTIEASRAHEWAWPVVSLLLGAAATVLIGLLIRKQLAKRNFYH</sequence>
<protein>
    <recommendedName>
        <fullName evidence="4">ABC transporter permease</fullName>
    </recommendedName>
</protein>
<dbReference type="RefSeq" id="WP_161742687.1">
    <property type="nucleotide sequence ID" value="NZ_JAAAMV010000003.1"/>
</dbReference>
<comment type="caution">
    <text evidence="2">The sequence shown here is derived from an EMBL/GenBank/DDBJ whole genome shotgun (WGS) entry which is preliminary data.</text>
</comment>
<evidence type="ECO:0000313" key="3">
    <source>
        <dbReference type="Proteomes" id="UP000665561"/>
    </source>
</evidence>
<keyword evidence="1" id="KW-1133">Transmembrane helix</keyword>
<gene>
    <name evidence="2" type="ORF">GT019_08515</name>
</gene>
<reference evidence="2 3" key="1">
    <citation type="submission" date="2020-01" db="EMBL/GenBank/DDBJ databases">
        <title>Paenibacillus soybeanensis sp. nov. isolated from the nodules of soybean (Glycine max(L.) Merr).</title>
        <authorList>
            <person name="Wang H."/>
        </authorList>
    </citation>
    <scope>NUCLEOTIDE SEQUENCE [LARGE SCALE GENOMIC DNA]</scope>
    <source>
        <strain evidence="2 3">T1</strain>
    </source>
</reference>
<organism evidence="2 3">
    <name type="scientific">Paenibacillus glycinis</name>
    <dbReference type="NCBI Taxonomy" id="2697035"/>
    <lineage>
        <taxon>Bacteria</taxon>
        <taxon>Bacillati</taxon>
        <taxon>Bacillota</taxon>
        <taxon>Bacilli</taxon>
        <taxon>Bacillales</taxon>
        <taxon>Paenibacillaceae</taxon>
        <taxon>Paenibacillus</taxon>
    </lineage>
</organism>
<keyword evidence="1" id="KW-0812">Transmembrane</keyword>
<evidence type="ECO:0000256" key="1">
    <source>
        <dbReference type="SAM" id="Phobius"/>
    </source>
</evidence>
<feature type="transmembrane region" description="Helical" evidence="1">
    <location>
        <begin position="52"/>
        <end position="71"/>
    </location>
</feature>
<feature type="transmembrane region" description="Helical" evidence="1">
    <location>
        <begin position="21"/>
        <end position="40"/>
    </location>
</feature>
<accession>A0ABW9XN16</accession>